<sequence>MQNMEDFRVMWPTEAVMGSSSLIALHGKPYERVRKVVGTVANDPNALRRIVLRVQPRVVAGLESWAEKGRVLVRHEVREMVFENIGRLFVSLDPGPLLEEMKGLFAGIMKGVRVNPINIPGTTFYRALQCKKRLDEIFYSEMERKNQAKKTESDYDLMDGLMNIQDGDGGKFSDEEVIDNTVALVFAGFESTATASMWAVYYLAKYPDVLKKLREENMALREKKKGVPITFDDISSLKYTNKAVEETLRLANVSAFVFRTVTRDIEYKGYTFPKGWKVMLWLRYFQTNPEYFDDPLTFNPDRWDEPAKPWIYQVFGGGPRTCAGNMLARIQIAILIHHLSIGYKWELVNPDAGVVYLPHPRPSDHLAVKFSRL</sequence>
<keyword evidence="7" id="KW-0503">Monooxygenase</keyword>
<comment type="subcellular location">
    <subcellularLocation>
        <location evidence="1">Membrane</location>
        <topology evidence="1">Single-pass membrane protein</topology>
    </subcellularLocation>
</comment>
<dbReference type="EnsemblPlants" id="Kaladp0674s0128.1.v1.1">
    <property type="protein sequence ID" value="Kaladp0674s0128.1.v1.1"/>
    <property type="gene ID" value="Kaladp0674s0128.v1.1"/>
</dbReference>
<dbReference type="PRINTS" id="PR00385">
    <property type="entry name" value="P450"/>
</dbReference>
<evidence type="ECO:0000256" key="5">
    <source>
        <dbReference type="ARBA" id="ARBA00023004"/>
    </source>
</evidence>
<dbReference type="InterPro" id="IPR036396">
    <property type="entry name" value="Cyt_P450_sf"/>
</dbReference>
<proteinExistence type="inferred from homology"/>
<keyword evidence="2" id="KW-0812">Transmembrane</keyword>
<reference evidence="8" key="1">
    <citation type="submission" date="2021-01" db="UniProtKB">
        <authorList>
            <consortium name="EnsemblPlants"/>
        </authorList>
    </citation>
    <scope>IDENTIFICATION</scope>
</reference>
<evidence type="ECO:0000256" key="2">
    <source>
        <dbReference type="ARBA" id="ARBA00022692"/>
    </source>
</evidence>
<dbReference type="GO" id="GO:0004497">
    <property type="term" value="F:monooxygenase activity"/>
    <property type="evidence" value="ECO:0007669"/>
    <property type="project" value="UniProtKB-KW"/>
</dbReference>
<dbReference type="GO" id="GO:0016705">
    <property type="term" value="F:oxidoreductase activity, acting on paired donors, with incorporation or reduction of molecular oxygen"/>
    <property type="evidence" value="ECO:0007669"/>
    <property type="project" value="InterPro"/>
</dbReference>
<dbReference type="InterPro" id="IPR002401">
    <property type="entry name" value="Cyt_P450_E_grp-I"/>
</dbReference>
<evidence type="ECO:0000313" key="9">
    <source>
        <dbReference type="Proteomes" id="UP000594263"/>
    </source>
</evidence>
<keyword evidence="4" id="KW-1133">Transmembrane helix</keyword>
<dbReference type="Gene3D" id="1.10.630.10">
    <property type="entry name" value="Cytochrome P450"/>
    <property type="match status" value="1"/>
</dbReference>
<dbReference type="GO" id="GO:0016020">
    <property type="term" value="C:membrane"/>
    <property type="evidence" value="ECO:0007669"/>
    <property type="project" value="UniProtKB-SubCell"/>
</dbReference>
<dbReference type="Gramene" id="Kaladp0674s0128.1.v1.1">
    <property type="protein sequence ID" value="Kaladp0674s0128.1.v1.1"/>
    <property type="gene ID" value="Kaladp0674s0128.v1.1"/>
</dbReference>
<dbReference type="GO" id="GO:0010268">
    <property type="term" value="P:brassinosteroid homeostasis"/>
    <property type="evidence" value="ECO:0007669"/>
    <property type="project" value="TreeGrafter"/>
</dbReference>
<comment type="cofactor">
    <cofactor evidence="6">
        <name>heme</name>
        <dbReference type="ChEBI" id="CHEBI:30413"/>
    </cofactor>
</comment>
<dbReference type="InterPro" id="IPR001128">
    <property type="entry name" value="Cyt_P450"/>
</dbReference>
<dbReference type="AlphaFoldDB" id="A0A7N0VGZ1"/>
<keyword evidence="9" id="KW-1185">Reference proteome</keyword>
<name>A0A7N0VGZ1_KALFE</name>
<dbReference type="GO" id="GO:0020037">
    <property type="term" value="F:heme binding"/>
    <property type="evidence" value="ECO:0007669"/>
    <property type="project" value="InterPro"/>
</dbReference>
<organism evidence="8 9">
    <name type="scientific">Kalanchoe fedtschenkoi</name>
    <name type="common">Lavender scallops</name>
    <name type="synonym">South American air plant</name>
    <dbReference type="NCBI Taxonomy" id="63787"/>
    <lineage>
        <taxon>Eukaryota</taxon>
        <taxon>Viridiplantae</taxon>
        <taxon>Streptophyta</taxon>
        <taxon>Embryophyta</taxon>
        <taxon>Tracheophyta</taxon>
        <taxon>Spermatophyta</taxon>
        <taxon>Magnoliopsida</taxon>
        <taxon>eudicotyledons</taxon>
        <taxon>Gunneridae</taxon>
        <taxon>Pentapetalae</taxon>
        <taxon>Saxifragales</taxon>
        <taxon>Crassulaceae</taxon>
        <taxon>Kalanchoe</taxon>
    </lineage>
</organism>
<evidence type="ECO:0000256" key="6">
    <source>
        <dbReference type="PIRSR" id="PIRSR602401-1"/>
    </source>
</evidence>
<keyword evidence="5 6" id="KW-0408">Iron</keyword>
<dbReference type="InterPro" id="IPR017972">
    <property type="entry name" value="Cyt_P450_CS"/>
</dbReference>
<dbReference type="SUPFAM" id="SSF48264">
    <property type="entry name" value="Cytochrome P450"/>
    <property type="match status" value="1"/>
</dbReference>
<dbReference type="OMA" id="YHAAFFL"/>
<keyword evidence="7" id="KW-0560">Oxidoreductase</keyword>
<dbReference type="PROSITE" id="PS00086">
    <property type="entry name" value="CYTOCHROME_P450"/>
    <property type="match status" value="1"/>
</dbReference>
<dbReference type="GO" id="GO:0016132">
    <property type="term" value="P:brassinosteroid biosynthetic process"/>
    <property type="evidence" value="ECO:0007669"/>
    <property type="project" value="TreeGrafter"/>
</dbReference>
<evidence type="ECO:0000256" key="3">
    <source>
        <dbReference type="ARBA" id="ARBA00022723"/>
    </source>
</evidence>
<evidence type="ECO:0000256" key="7">
    <source>
        <dbReference type="RuleBase" id="RU000461"/>
    </source>
</evidence>
<accession>A0A7N0VGZ1</accession>
<dbReference type="GO" id="GO:0005506">
    <property type="term" value="F:iron ion binding"/>
    <property type="evidence" value="ECO:0007669"/>
    <property type="project" value="InterPro"/>
</dbReference>
<comment type="similarity">
    <text evidence="7">Belongs to the cytochrome P450 family.</text>
</comment>
<dbReference type="PANTHER" id="PTHR24286">
    <property type="entry name" value="CYTOCHROME P450 26"/>
    <property type="match status" value="1"/>
</dbReference>
<dbReference type="Proteomes" id="UP000594263">
    <property type="component" value="Unplaced"/>
</dbReference>
<keyword evidence="4" id="KW-0472">Membrane</keyword>
<feature type="binding site" description="axial binding residue" evidence="6">
    <location>
        <position position="322"/>
    </location>
    <ligand>
        <name>heme</name>
        <dbReference type="ChEBI" id="CHEBI:30413"/>
    </ligand>
    <ligandPart>
        <name>Fe</name>
        <dbReference type="ChEBI" id="CHEBI:18248"/>
    </ligandPart>
</feature>
<evidence type="ECO:0000256" key="4">
    <source>
        <dbReference type="ARBA" id="ARBA00022989"/>
    </source>
</evidence>
<evidence type="ECO:0000256" key="1">
    <source>
        <dbReference type="ARBA" id="ARBA00004167"/>
    </source>
</evidence>
<dbReference type="Pfam" id="PF00067">
    <property type="entry name" value="p450"/>
    <property type="match status" value="1"/>
</dbReference>
<evidence type="ECO:0000313" key="8">
    <source>
        <dbReference type="EnsemblPlants" id="Kaladp0674s0128.1.v1.1"/>
    </source>
</evidence>
<dbReference type="GO" id="GO:0016125">
    <property type="term" value="P:sterol metabolic process"/>
    <property type="evidence" value="ECO:0007669"/>
    <property type="project" value="TreeGrafter"/>
</dbReference>
<keyword evidence="6 7" id="KW-0349">Heme</keyword>
<dbReference type="PRINTS" id="PR00463">
    <property type="entry name" value="EP450I"/>
</dbReference>
<protein>
    <recommendedName>
        <fullName evidence="10">Cytochrome P450</fullName>
    </recommendedName>
</protein>
<dbReference type="PANTHER" id="PTHR24286:SF12">
    <property type="entry name" value="CYTOCHROME P450 FAMILY PROTEIN, EXPRESSED"/>
    <property type="match status" value="1"/>
</dbReference>
<keyword evidence="3 6" id="KW-0479">Metal-binding</keyword>
<evidence type="ECO:0008006" key="10">
    <source>
        <dbReference type="Google" id="ProtNLM"/>
    </source>
</evidence>